<evidence type="ECO:0000259" key="1">
    <source>
        <dbReference type="Pfam" id="PF01370"/>
    </source>
</evidence>
<dbReference type="InterPro" id="IPR001509">
    <property type="entry name" value="Epimerase_deHydtase"/>
</dbReference>
<dbReference type="Pfam" id="PF01370">
    <property type="entry name" value="Epimerase"/>
    <property type="match status" value="1"/>
</dbReference>
<dbReference type="PANTHER" id="PTHR43238:SF1">
    <property type="entry name" value="GDP-L-FUCOSE SYNTHASE"/>
    <property type="match status" value="1"/>
</dbReference>
<comment type="caution">
    <text evidence="2">The sequence shown here is derived from an EMBL/GenBank/DDBJ whole genome shotgun (WGS) entry which is preliminary data.</text>
</comment>
<dbReference type="Proteomes" id="UP001605036">
    <property type="component" value="Unassembled WGS sequence"/>
</dbReference>
<dbReference type="SUPFAM" id="SSF51735">
    <property type="entry name" value="NAD(P)-binding Rossmann-fold domains"/>
    <property type="match status" value="1"/>
</dbReference>
<dbReference type="AlphaFoldDB" id="A0ABD1XHS8"/>
<reference evidence="2 3" key="1">
    <citation type="submission" date="2024-09" db="EMBL/GenBank/DDBJ databases">
        <title>Chromosome-scale assembly of Riccia fluitans.</title>
        <authorList>
            <person name="Paukszto L."/>
            <person name="Sawicki J."/>
            <person name="Karawczyk K."/>
            <person name="Piernik-Szablinska J."/>
            <person name="Szczecinska M."/>
            <person name="Mazdziarz M."/>
        </authorList>
    </citation>
    <scope>NUCLEOTIDE SEQUENCE [LARGE SCALE GENOMIC DNA]</scope>
    <source>
        <strain evidence="2">Rf_01</strain>
        <tissue evidence="2">Aerial parts of the thallus</tissue>
    </source>
</reference>
<dbReference type="EMBL" id="JBHFFA010000008">
    <property type="protein sequence ID" value="KAL2608253.1"/>
    <property type="molecule type" value="Genomic_DNA"/>
</dbReference>
<accession>A0ABD1XHS8</accession>
<keyword evidence="3" id="KW-1185">Reference proteome</keyword>
<feature type="domain" description="NAD-dependent epimerase/dehydratase" evidence="1">
    <location>
        <begin position="1"/>
        <end position="98"/>
    </location>
</feature>
<dbReference type="PANTHER" id="PTHR43238">
    <property type="entry name" value="GDP-L-FUCOSE SYNTHASE"/>
    <property type="match status" value="1"/>
</dbReference>
<name>A0ABD1XHS8_9MARC</name>
<protein>
    <recommendedName>
        <fullName evidence="1">NAD-dependent epimerase/dehydratase domain-containing protein</fullName>
    </recommendedName>
</protein>
<dbReference type="Gene3D" id="3.40.50.720">
    <property type="entry name" value="NAD(P)-binding Rossmann-like Domain"/>
    <property type="match status" value="1"/>
</dbReference>
<gene>
    <name evidence="2" type="ORF">R1flu_026826</name>
</gene>
<dbReference type="Gene3D" id="3.90.25.10">
    <property type="entry name" value="UDP-galactose 4-epimerase, domain 1"/>
    <property type="match status" value="1"/>
</dbReference>
<proteinExistence type="predicted"/>
<evidence type="ECO:0000313" key="3">
    <source>
        <dbReference type="Proteomes" id="UP001605036"/>
    </source>
</evidence>
<sequence length="178" mass="20136">MCQAHRQQYGFDAISAMPTNLFGPNDNFDPEKSHVLPGMISEAIRICVNNDLREKNDIEIVVWGTGTPSREFLHCDALADAALFFMQNYSDPSHIKVGSGKEITMKQLAELVKEMVGFEGEIQYDPSKPDGTMKKLLDSSKLVAMGWDPKIKFKEDLVDAYQRYLDNFEVEDFLTCSD</sequence>
<dbReference type="InterPro" id="IPR036291">
    <property type="entry name" value="NAD(P)-bd_dom_sf"/>
</dbReference>
<organism evidence="2 3">
    <name type="scientific">Riccia fluitans</name>
    <dbReference type="NCBI Taxonomy" id="41844"/>
    <lineage>
        <taxon>Eukaryota</taxon>
        <taxon>Viridiplantae</taxon>
        <taxon>Streptophyta</taxon>
        <taxon>Embryophyta</taxon>
        <taxon>Marchantiophyta</taxon>
        <taxon>Marchantiopsida</taxon>
        <taxon>Marchantiidae</taxon>
        <taxon>Marchantiales</taxon>
        <taxon>Ricciaceae</taxon>
        <taxon>Riccia</taxon>
    </lineage>
</organism>
<evidence type="ECO:0000313" key="2">
    <source>
        <dbReference type="EMBL" id="KAL2608253.1"/>
    </source>
</evidence>